<dbReference type="AlphaFoldDB" id="A0A430G7K9"/>
<dbReference type="InterPro" id="IPR029151">
    <property type="entry name" value="Sensor-like_sf"/>
</dbReference>
<dbReference type="GO" id="GO:0000155">
    <property type="term" value="F:phosphorelay sensor kinase activity"/>
    <property type="evidence" value="ECO:0007669"/>
    <property type="project" value="InterPro"/>
</dbReference>
<dbReference type="Gene3D" id="6.10.250.3020">
    <property type="match status" value="1"/>
</dbReference>
<evidence type="ECO:0000256" key="2">
    <source>
        <dbReference type="ARBA" id="ARBA00004651"/>
    </source>
</evidence>
<dbReference type="CDD" id="cd12914">
    <property type="entry name" value="PDC1_DGC_like"/>
    <property type="match status" value="1"/>
</dbReference>
<evidence type="ECO:0000256" key="12">
    <source>
        <dbReference type="ARBA" id="ARBA00023012"/>
    </source>
</evidence>
<dbReference type="PROSITE" id="PS50109">
    <property type="entry name" value="HIS_KIN"/>
    <property type="match status" value="1"/>
</dbReference>
<comment type="caution">
    <text evidence="16">The sequence shown here is derived from an EMBL/GenBank/DDBJ whole genome shotgun (WGS) entry which is preliminary data.</text>
</comment>
<evidence type="ECO:0000256" key="4">
    <source>
        <dbReference type="ARBA" id="ARBA00022475"/>
    </source>
</evidence>
<feature type="domain" description="Histidine kinase" evidence="15">
    <location>
        <begin position="383"/>
        <end position="593"/>
    </location>
</feature>
<proteinExistence type="predicted"/>
<evidence type="ECO:0000256" key="11">
    <source>
        <dbReference type="ARBA" id="ARBA00022989"/>
    </source>
</evidence>
<evidence type="ECO:0000256" key="8">
    <source>
        <dbReference type="ARBA" id="ARBA00022741"/>
    </source>
</evidence>
<keyword evidence="5" id="KW-0597">Phosphoprotein</keyword>
<dbReference type="SUPFAM" id="SSF55874">
    <property type="entry name" value="ATPase domain of HSP90 chaperone/DNA topoisomerase II/histidine kinase"/>
    <property type="match status" value="1"/>
</dbReference>
<evidence type="ECO:0000313" key="17">
    <source>
        <dbReference type="Proteomes" id="UP000287746"/>
    </source>
</evidence>
<sequence length="595" mass="63650">MRNVTRSTRSLVLLAAAGAVLLALITILAFRVAQQQAVSATDRAAAQLARDNAGLFASELQKFRLLPLVLAEYPDVRAMLETRDTAVAERINARLELLAQRTDAAAIYVLTAQGRAIAASNYRLPASFVGQDYGFRPYFQGAVRDGGAELFALGTVSGRPGLYLARRIGDAARPLGVIVVKIEFEAMQAAWARQQGKTLVTDPHGVVIVTSEPRWRFGTIGRLGADDRAAIRATRQYGSLPLDPLPLTIDGADARMGGETPGNRLATTQIPLAGAQMRVLYPLDPAMRSANANARLVSLGALIVIAGALLLLWRARERRLIQIAAQRALEGQVAERTAELRETNAQLVAESSERALADQRYRAAREELAQANRLGSLGQITAGVAHEINQPVAAIRSFAENAQGFLARGDSGRADENLGRIVDLTQRIGTITAELRNFARRRTPETGAVDVDAVIESTLLLIGDRARAQGVVLERTGPAGLHVTADRVRLEQILINLIQNALDALAGQKAPVIRIVTARTDARIMIEVADNGLGVAPELAGELFMPFVTGRAEGLGLGLPIARNIAREFGGELSLIPSPLGGAAFRLELPEAGHG</sequence>
<evidence type="ECO:0000256" key="1">
    <source>
        <dbReference type="ARBA" id="ARBA00000085"/>
    </source>
</evidence>
<dbReference type="SUPFAM" id="SSF47384">
    <property type="entry name" value="Homodimeric domain of signal transducing histidine kinase"/>
    <property type="match status" value="1"/>
</dbReference>
<keyword evidence="8" id="KW-0547">Nucleotide-binding</keyword>
<dbReference type="PIRSF" id="PIRSF036431">
    <property type="entry name" value="STHK_DctB"/>
    <property type="match status" value="1"/>
</dbReference>
<dbReference type="GO" id="GO:0005524">
    <property type="term" value="F:ATP binding"/>
    <property type="evidence" value="ECO:0007669"/>
    <property type="project" value="UniProtKB-KW"/>
</dbReference>
<keyword evidence="11 14" id="KW-1133">Transmembrane helix</keyword>
<dbReference type="InterPro" id="IPR036890">
    <property type="entry name" value="HATPase_C_sf"/>
</dbReference>
<dbReference type="SMART" id="SM00388">
    <property type="entry name" value="HisKA"/>
    <property type="match status" value="1"/>
</dbReference>
<dbReference type="Pfam" id="PF00512">
    <property type="entry name" value="HisKA"/>
    <property type="match status" value="1"/>
</dbReference>
<evidence type="ECO:0000256" key="6">
    <source>
        <dbReference type="ARBA" id="ARBA00022679"/>
    </source>
</evidence>
<comment type="catalytic activity">
    <reaction evidence="1">
        <text>ATP + protein L-histidine = ADP + protein N-phospho-L-histidine.</text>
        <dbReference type="EC" id="2.7.13.3"/>
    </reaction>
</comment>
<feature type="transmembrane region" description="Helical" evidence="14">
    <location>
        <begin position="296"/>
        <end position="313"/>
    </location>
</feature>
<gene>
    <name evidence="16" type="ORF">DAH66_05390</name>
</gene>
<reference evidence="17" key="1">
    <citation type="submission" date="2018-07" db="EMBL/GenBank/DDBJ databases">
        <title>Genomic and Epidemiologic Investigation of an Indolent Hospital Outbreak.</title>
        <authorList>
            <person name="Johnson R.C."/>
            <person name="Deming C."/>
            <person name="Conlan S."/>
            <person name="Zellmer C.J."/>
            <person name="Michelin A.V."/>
            <person name="Lee-Lin S.-Q."/>
            <person name="Thomas P.J."/>
            <person name="Park M."/>
            <person name="Weingarten R.A."/>
            <person name="Less J."/>
            <person name="Dekker J.P."/>
            <person name="Frank K.M."/>
            <person name="Musser K.A."/>
            <person name="Mcquiston J.R."/>
            <person name="Henderson D.K."/>
            <person name="Lau A.F."/>
            <person name="Palmore T.N."/>
            <person name="Segre J.A."/>
        </authorList>
    </citation>
    <scope>NUCLEOTIDE SEQUENCE [LARGE SCALE GENOMIC DNA]</scope>
    <source>
        <strain evidence="17">SK-CDC1_0717</strain>
    </source>
</reference>
<keyword evidence="12" id="KW-0902">Two-component regulatory system</keyword>
<dbReference type="Pfam" id="PF02518">
    <property type="entry name" value="HATPase_c"/>
    <property type="match status" value="1"/>
</dbReference>
<dbReference type="Gene3D" id="3.30.565.10">
    <property type="entry name" value="Histidine kinase-like ATPase, C-terminal domain"/>
    <property type="match status" value="1"/>
</dbReference>
<dbReference type="PANTHER" id="PTHR43065">
    <property type="entry name" value="SENSOR HISTIDINE KINASE"/>
    <property type="match status" value="1"/>
</dbReference>
<dbReference type="InterPro" id="IPR003594">
    <property type="entry name" value="HATPase_dom"/>
</dbReference>
<dbReference type="InterPro" id="IPR036097">
    <property type="entry name" value="HisK_dim/P_sf"/>
</dbReference>
<evidence type="ECO:0000256" key="3">
    <source>
        <dbReference type="ARBA" id="ARBA00012438"/>
    </source>
</evidence>
<dbReference type="Gene3D" id="3.30.450.20">
    <property type="entry name" value="PAS domain"/>
    <property type="match status" value="2"/>
</dbReference>
<protein>
    <recommendedName>
        <fullName evidence="3">histidine kinase</fullName>
        <ecNumber evidence="3">2.7.13.3</ecNumber>
    </recommendedName>
</protein>
<dbReference type="EMBL" id="QQYZ01000003">
    <property type="protein sequence ID" value="RSY88870.1"/>
    <property type="molecule type" value="Genomic_DNA"/>
</dbReference>
<evidence type="ECO:0000256" key="9">
    <source>
        <dbReference type="ARBA" id="ARBA00022777"/>
    </source>
</evidence>
<dbReference type="CDD" id="cd00082">
    <property type="entry name" value="HisKA"/>
    <property type="match status" value="1"/>
</dbReference>
<dbReference type="EC" id="2.7.13.3" evidence="3"/>
<keyword evidence="10" id="KW-0067">ATP-binding</keyword>
<evidence type="ECO:0000256" key="7">
    <source>
        <dbReference type="ARBA" id="ARBA00022692"/>
    </source>
</evidence>
<dbReference type="Pfam" id="PF02743">
    <property type="entry name" value="dCache_1"/>
    <property type="match status" value="1"/>
</dbReference>
<dbReference type="SMART" id="SM00387">
    <property type="entry name" value="HATPase_c"/>
    <property type="match status" value="1"/>
</dbReference>
<name>A0A430G7K9_9SPHN</name>
<evidence type="ECO:0000256" key="10">
    <source>
        <dbReference type="ARBA" id="ARBA00022840"/>
    </source>
</evidence>
<evidence type="ECO:0000256" key="14">
    <source>
        <dbReference type="SAM" id="Phobius"/>
    </source>
</evidence>
<dbReference type="InterPro" id="IPR017055">
    <property type="entry name" value="Sig_transdc_His_kinase_DctB"/>
</dbReference>
<accession>A0A430G7K9</accession>
<dbReference type="Proteomes" id="UP000287746">
    <property type="component" value="Unassembled WGS sequence"/>
</dbReference>
<keyword evidence="7 14" id="KW-0812">Transmembrane</keyword>
<comment type="subcellular location">
    <subcellularLocation>
        <location evidence="2">Cell membrane</location>
        <topology evidence="2">Multi-pass membrane protein</topology>
    </subcellularLocation>
</comment>
<organism evidence="16 17">
    <name type="scientific">Sphingomonas koreensis</name>
    <dbReference type="NCBI Taxonomy" id="93064"/>
    <lineage>
        <taxon>Bacteria</taxon>
        <taxon>Pseudomonadati</taxon>
        <taxon>Pseudomonadota</taxon>
        <taxon>Alphaproteobacteria</taxon>
        <taxon>Sphingomonadales</taxon>
        <taxon>Sphingomonadaceae</taxon>
        <taxon>Sphingomonas</taxon>
    </lineage>
</organism>
<keyword evidence="13 14" id="KW-0472">Membrane</keyword>
<dbReference type="Gene3D" id="1.10.287.130">
    <property type="match status" value="1"/>
</dbReference>
<keyword evidence="4" id="KW-1003">Cell membrane</keyword>
<evidence type="ECO:0000313" key="16">
    <source>
        <dbReference type="EMBL" id="RSY88870.1"/>
    </source>
</evidence>
<evidence type="ECO:0000259" key="15">
    <source>
        <dbReference type="PROSITE" id="PS50109"/>
    </source>
</evidence>
<evidence type="ECO:0000256" key="5">
    <source>
        <dbReference type="ARBA" id="ARBA00022553"/>
    </source>
</evidence>
<dbReference type="InterPro" id="IPR003661">
    <property type="entry name" value="HisK_dim/P_dom"/>
</dbReference>
<dbReference type="SUPFAM" id="SSF103190">
    <property type="entry name" value="Sensory domain-like"/>
    <property type="match status" value="1"/>
</dbReference>
<dbReference type="InterPro" id="IPR004358">
    <property type="entry name" value="Sig_transdc_His_kin-like_C"/>
</dbReference>
<dbReference type="PANTHER" id="PTHR43065:SF46">
    <property type="entry name" value="C4-DICARBOXYLATE TRANSPORT SENSOR PROTEIN DCTB"/>
    <property type="match status" value="1"/>
</dbReference>
<dbReference type="PRINTS" id="PR00344">
    <property type="entry name" value="BCTRLSENSOR"/>
</dbReference>
<keyword evidence="9 16" id="KW-0418">Kinase</keyword>
<evidence type="ECO:0000256" key="13">
    <source>
        <dbReference type="ARBA" id="ARBA00023136"/>
    </source>
</evidence>
<dbReference type="InterPro" id="IPR005467">
    <property type="entry name" value="His_kinase_dom"/>
</dbReference>
<dbReference type="InterPro" id="IPR033479">
    <property type="entry name" value="dCache_1"/>
</dbReference>
<dbReference type="GO" id="GO:0005886">
    <property type="term" value="C:plasma membrane"/>
    <property type="evidence" value="ECO:0007669"/>
    <property type="project" value="UniProtKB-SubCell"/>
</dbReference>
<keyword evidence="6" id="KW-0808">Transferase</keyword>